<dbReference type="InterPro" id="IPR041664">
    <property type="entry name" value="AAA_16"/>
</dbReference>
<dbReference type="InterPro" id="IPR001054">
    <property type="entry name" value="A/G_cyclase"/>
</dbReference>
<dbReference type="InterPro" id="IPR053159">
    <property type="entry name" value="Hybrid_Histidine_Kinase"/>
</dbReference>
<dbReference type="Gene3D" id="1.10.510.10">
    <property type="entry name" value="Transferase(Phosphotransferase) domain 1"/>
    <property type="match status" value="1"/>
</dbReference>
<evidence type="ECO:0000256" key="1">
    <source>
        <dbReference type="ARBA" id="ARBA00004167"/>
    </source>
</evidence>
<dbReference type="PROSITE" id="PS50125">
    <property type="entry name" value="GUANYLATE_CYCLASE_2"/>
    <property type="match status" value="1"/>
</dbReference>
<dbReference type="Pfam" id="PF00211">
    <property type="entry name" value="Guanylate_cyc"/>
    <property type="match status" value="1"/>
</dbReference>
<dbReference type="eggNOG" id="COG3899">
    <property type="taxonomic scope" value="Bacteria"/>
</dbReference>
<dbReference type="eggNOG" id="COG2114">
    <property type="taxonomic scope" value="Bacteria"/>
</dbReference>
<dbReference type="GO" id="GO:0035556">
    <property type="term" value="P:intracellular signal transduction"/>
    <property type="evidence" value="ECO:0007669"/>
    <property type="project" value="InterPro"/>
</dbReference>
<dbReference type="SUPFAM" id="SSF55781">
    <property type="entry name" value="GAF domain-like"/>
    <property type="match status" value="1"/>
</dbReference>
<feature type="domain" description="Guanylate cyclase" evidence="3">
    <location>
        <begin position="1547"/>
        <end position="1669"/>
    </location>
</feature>
<proteinExistence type="predicted"/>
<reference evidence="5" key="1">
    <citation type="journal article" date="2012" name="Stand. Genomic Sci.">
        <title>Genome sequence of the Antarctic rhodopsins-containing flavobacterium Gillisia limnaea type strain (R-8282(T)).</title>
        <authorList>
            <person name="Riedel T."/>
            <person name="Held B."/>
            <person name="Nolan M."/>
            <person name="Lucas S."/>
            <person name="Lapidus A."/>
            <person name="Tice H."/>
            <person name="Del Rio T.G."/>
            <person name="Cheng J.F."/>
            <person name="Han C."/>
            <person name="Tapia R."/>
            <person name="Goodwin L.A."/>
            <person name="Pitluck S."/>
            <person name="Liolios K."/>
            <person name="Mavromatis K."/>
            <person name="Pagani I."/>
            <person name="Ivanova N."/>
            <person name="Mikhailova N."/>
            <person name="Pati A."/>
            <person name="Chen A."/>
            <person name="Palaniappan K."/>
            <person name="Land M."/>
            <person name="Rohde M."/>
            <person name="Tindall B.J."/>
            <person name="Detter J.C."/>
            <person name="Goker M."/>
            <person name="Bristow J."/>
            <person name="Eisen J.A."/>
            <person name="Markowitz V."/>
            <person name="Hugenholtz P."/>
            <person name="Kyrpides N.C."/>
            <person name="Klenk H.P."/>
            <person name="Woyke T."/>
        </authorList>
    </citation>
    <scope>NUCLEOTIDE SEQUENCE [LARGE SCALE GENOMIC DNA]</scope>
    <source>
        <strain evidence="5">DSM 15749 / LMG 21470 / R-8282</strain>
    </source>
</reference>
<dbReference type="Pfam" id="PF13191">
    <property type="entry name" value="AAA_16"/>
    <property type="match status" value="1"/>
</dbReference>
<dbReference type="Pfam" id="PF00069">
    <property type="entry name" value="Pkinase"/>
    <property type="match status" value="1"/>
</dbReference>
<dbReference type="OrthoDB" id="1522078at2"/>
<dbReference type="InterPro" id="IPR029016">
    <property type="entry name" value="GAF-like_dom_sf"/>
</dbReference>
<dbReference type="PROSITE" id="PS50011">
    <property type="entry name" value="PROTEIN_KINASE_DOM"/>
    <property type="match status" value="1"/>
</dbReference>
<dbReference type="SUPFAM" id="SSF52540">
    <property type="entry name" value="P-loop containing nucleoside triphosphate hydrolases"/>
    <property type="match status" value="1"/>
</dbReference>
<dbReference type="SMART" id="SM00044">
    <property type="entry name" value="CYCc"/>
    <property type="match status" value="1"/>
</dbReference>
<sequence length="1796" mass="203256">MENAIRTSIFIPGYVLEGLIIESPSHTIYKAKRKEDGCGVIIKTLQHKFPSREDLASLQREYRIASSLNFEEALHIYALERVENGNLAIVMEDFGISLVEYSRSFIKGVMPVGVFLSIAAPLVKTLGKIHEFKVIHKEIVPGNILIDPHTQKTRIIDFGSSSELLREFQTSILSDKFEGSLAYMSPEQTGRINRNIDYRTDYYSLGIVFYELLTGTLPFQGEDALEWVHNHISKQPKPPNALNPNIPAVLSKIVMKLLAKNAEDRYQSSFGIITDLEICKAKFSGGLFNFDLELGKYDVSPQFQIPQKLYGREKELEKLISHFEKVVLGSVEFCLVTGYSGVGKSVLVQELGRLIAQKKGYFIQGKFEQFRQNDAYMALANAFRSLIKQILGESGKRLQRWKEGLLSSLGNNGQLMVDLVPELELIIGKQEPLPNLPPAEAQNRFLLIFTAFLKVFAKEEHPLVIFLDDLQWSDVPTLNLINKFIVSQDLNHLLLIGAYRDNEVDIKHPLHLTIGEIEKYRYVETINLEPLKKVALTRIIKDTLLCNKENAKELGYVLFEKTRGNPFFTIELLKNLNEREIISFNSDEGFWDWDITKVKAVDYSNNVIDFLLSSFKELSPATQHLLEMAACIGAYFDLKTLSIIMEQSMETIALELYEALKLNIIIPLDDSYKFIGIDSLSDDISKKELDPERLNPTYKFQHDRLQQVAYSLISIDKRQAVHLSIGRLILKHQGKEEMDERLMEIVGHLNAGRILLKDPVEKTSLAELNLQAGIKAKRSTAYEASLEYLRIGYELLHDTGWQKDFDLCWKLSEEIQHCFYLTGDWENADNWTNMLLENARSDLQKGTVYSARTRQYATIGRMKESIVAAYEGLSVLGFNFLSTPNEENTAEEVNFIKEQLHGREISSLLDLPLMSDEKAKIASQLIMEIFPAAFLSGSGVMFPYLVLKSVNIALEFGNSPESAFSYAGYGMILCGYFNDPATGFQYGKLGVELIDRFHDISLKSRIIYVYTMFVHHWSNHWSSMTSWFRKGIEAGYQSGDLLYLAYSAQDCIIWDPTLDLETASREHRKLLLIVKECDYQDSYDSGTLFLQMQLNFQGLTNSLFSLSNDDFDEIYCLEGMNSRKFMTGISNFNIYKAEIYLLYNKPEGAYKYVLDQDKMLASVMALPQLVRFQIVSFLVRSSIFKITSEENRELLMTKMKESLTAITLWARQCEANFEHLRLLMEAELAGISGELNTALKYYESSITMAKKHQFIRDEAMANERTALLLIDLGIPKAAEGYLQSAHYLYYRWGAHRKVSQLLEDHLGILNPAISVPVKNILNRPGIPALITNSFSLEQIDMNSVFKASQIISGELVLEKLLTATLEILIENSGAQKGFLIEQKEGKIAVLAKIDLDQQKKSQKITNTPLDHIQNLPLTLINTSFRTNQTIGLDNASEINSYSSDPYINSAKPLSVLCVPLPSRAGQKLAVYLENNLTRSVFTEERVQIIKLLTGQAGISIENAKIYESQKKLLKAQQRFVPIQFLRNLGHDDIAKVKLGESVLMEMSVLFSDLRDFTPLVEQLSPQKVIELLNKYFSTIGVSISASGGFIDSYAGDEVMALFAVPPQQAVMAGIKMVQALRIFNQNSGLHLKMGIGMNTGPLVLGTMGGADRMQCTVLGDTVNLASRIEQLTKLYKAQFLIGEDTYNGLDMKQAFSLRQIDRVAVKGKGKAVSLYEVLDAESDNKRAKKEASSGELEEGMQAYYNRDFRQAYEIFNAGIQKNPDDPVFSIFAKRTKIHMIIPPDKDWQGFEQLTSK</sequence>
<protein>
    <submittedName>
        <fullName evidence="4">Adenylate/guanylate cyclase with GAF sensor(S)</fullName>
    </submittedName>
</protein>
<dbReference type="SUPFAM" id="SSF55073">
    <property type="entry name" value="Nucleotide cyclase"/>
    <property type="match status" value="1"/>
</dbReference>
<dbReference type="InterPro" id="IPR029787">
    <property type="entry name" value="Nucleotide_cyclase"/>
</dbReference>
<dbReference type="Proteomes" id="UP000003844">
    <property type="component" value="Unassembled WGS sequence"/>
</dbReference>
<dbReference type="CDD" id="cd14014">
    <property type="entry name" value="STKc_PknB_like"/>
    <property type="match status" value="1"/>
</dbReference>
<dbReference type="GO" id="GO:0005524">
    <property type="term" value="F:ATP binding"/>
    <property type="evidence" value="ECO:0007669"/>
    <property type="project" value="InterPro"/>
</dbReference>
<dbReference type="GO" id="GO:0004016">
    <property type="term" value="F:adenylate cyclase activity"/>
    <property type="evidence" value="ECO:0007669"/>
    <property type="project" value="UniProtKB-ARBA"/>
</dbReference>
<gene>
    <name evidence="4" type="ORF">Gilli_0823</name>
</gene>
<dbReference type="eggNOG" id="COG0515">
    <property type="taxonomic scope" value="Bacteria"/>
</dbReference>
<dbReference type="GO" id="GO:0004672">
    <property type="term" value="F:protein kinase activity"/>
    <property type="evidence" value="ECO:0007669"/>
    <property type="project" value="InterPro"/>
</dbReference>
<dbReference type="InterPro" id="IPR000719">
    <property type="entry name" value="Prot_kinase_dom"/>
</dbReference>
<dbReference type="InterPro" id="IPR027417">
    <property type="entry name" value="P-loop_NTPase"/>
</dbReference>
<dbReference type="EMBL" id="JH594606">
    <property type="protein sequence ID" value="EHQ01520.1"/>
    <property type="molecule type" value="Genomic_DNA"/>
</dbReference>
<comment type="subcellular location">
    <subcellularLocation>
        <location evidence="1">Membrane</location>
        <topology evidence="1">Single-pass membrane protein</topology>
    </subcellularLocation>
</comment>
<accession>H2BSZ0</accession>
<evidence type="ECO:0000259" key="2">
    <source>
        <dbReference type="PROSITE" id="PS50011"/>
    </source>
</evidence>
<dbReference type="SUPFAM" id="SSF56112">
    <property type="entry name" value="Protein kinase-like (PK-like)"/>
    <property type="match status" value="1"/>
</dbReference>
<dbReference type="Gene3D" id="3.40.50.300">
    <property type="entry name" value="P-loop containing nucleotide triphosphate hydrolases"/>
    <property type="match status" value="1"/>
</dbReference>
<dbReference type="HOGENOM" id="CLU_000445_34_2_10"/>
<evidence type="ECO:0000259" key="3">
    <source>
        <dbReference type="PROSITE" id="PS50125"/>
    </source>
</evidence>
<dbReference type="RefSeq" id="WP_006987842.1">
    <property type="nucleotide sequence ID" value="NZ_JH594606.1"/>
</dbReference>
<organism evidence="4 5">
    <name type="scientific">Gillisia limnaea (strain DSM 15749 / LMG 21470 / R-8282)</name>
    <dbReference type="NCBI Taxonomy" id="865937"/>
    <lineage>
        <taxon>Bacteria</taxon>
        <taxon>Pseudomonadati</taxon>
        <taxon>Bacteroidota</taxon>
        <taxon>Flavobacteriia</taxon>
        <taxon>Flavobacteriales</taxon>
        <taxon>Flavobacteriaceae</taxon>
        <taxon>Gillisia</taxon>
    </lineage>
</organism>
<dbReference type="CDD" id="cd07302">
    <property type="entry name" value="CHD"/>
    <property type="match status" value="1"/>
</dbReference>
<dbReference type="SMART" id="SM00220">
    <property type="entry name" value="S_TKc"/>
    <property type="match status" value="1"/>
</dbReference>
<name>H2BSZ0_GILLR</name>
<dbReference type="PANTHER" id="PTHR43642:SF1">
    <property type="entry name" value="HYBRID SIGNAL TRANSDUCTION HISTIDINE KINASE G"/>
    <property type="match status" value="1"/>
</dbReference>
<dbReference type="GO" id="GO:0009190">
    <property type="term" value="P:cyclic nucleotide biosynthetic process"/>
    <property type="evidence" value="ECO:0007669"/>
    <property type="project" value="InterPro"/>
</dbReference>
<dbReference type="GO" id="GO:0016020">
    <property type="term" value="C:membrane"/>
    <property type="evidence" value="ECO:0007669"/>
    <property type="project" value="UniProtKB-SubCell"/>
</dbReference>
<feature type="domain" description="Protein kinase" evidence="2">
    <location>
        <begin position="14"/>
        <end position="278"/>
    </location>
</feature>
<dbReference type="Gene3D" id="3.30.70.1230">
    <property type="entry name" value="Nucleotide cyclase"/>
    <property type="match status" value="1"/>
</dbReference>
<evidence type="ECO:0000313" key="5">
    <source>
        <dbReference type="Proteomes" id="UP000003844"/>
    </source>
</evidence>
<dbReference type="PANTHER" id="PTHR43642">
    <property type="entry name" value="HYBRID SIGNAL TRANSDUCTION HISTIDINE KINASE G"/>
    <property type="match status" value="1"/>
</dbReference>
<dbReference type="InterPro" id="IPR011009">
    <property type="entry name" value="Kinase-like_dom_sf"/>
</dbReference>
<dbReference type="Gene3D" id="3.30.450.40">
    <property type="match status" value="1"/>
</dbReference>
<dbReference type="STRING" id="865937.Gilli_0823"/>
<evidence type="ECO:0000313" key="4">
    <source>
        <dbReference type="EMBL" id="EHQ01520.1"/>
    </source>
</evidence>
<keyword evidence="5" id="KW-1185">Reference proteome</keyword>